<dbReference type="RefSeq" id="WP_086951106.1">
    <property type="nucleotide sequence ID" value="NZ_FWFD01000008.1"/>
</dbReference>
<comment type="similarity">
    <text evidence="1">Belongs to the N(4)/N(6)-methyltransferase family.</text>
</comment>
<evidence type="ECO:0000256" key="2">
    <source>
        <dbReference type="ARBA" id="ARBA00011900"/>
    </source>
</evidence>
<evidence type="ECO:0000256" key="4">
    <source>
        <dbReference type="ARBA" id="ARBA00022679"/>
    </source>
</evidence>
<dbReference type="OrthoDB" id="9814572at2"/>
<dbReference type="Pfam" id="PF07669">
    <property type="entry name" value="Eco57I"/>
    <property type="match status" value="1"/>
</dbReference>
<evidence type="ECO:0000256" key="5">
    <source>
        <dbReference type="ARBA" id="ARBA00022691"/>
    </source>
</evidence>
<keyword evidence="4" id="KW-0808">Transferase</keyword>
<evidence type="ECO:0000313" key="8">
    <source>
        <dbReference type="EMBL" id="SLM85472.1"/>
    </source>
</evidence>
<evidence type="ECO:0000256" key="6">
    <source>
        <dbReference type="ARBA" id="ARBA00047942"/>
    </source>
</evidence>
<gene>
    <name evidence="8" type="ORF">FM121_05190</name>
</gene>
<evidence type="ECO:0000256" key="3">
    <source>
        <dbReference type="ARBA" id="ARBA00022603"/>
    </source>
</evidence>
<dbReference type="InterPro" id="IPR011639">
    <property type="entry name" value="MethylTrfase_TaqI-like_dom"/>
</dbReference>
<reference evidence="9" key="1">
    <citation type="submission" date="2017-02" db="EMBL/GenBank/DDBJ databases">
        <authorList>
            <person name="Dridi B."/>
        </authorList>
    </citation>
    <scope>NUCLEOTIDE SEQUENCE [LARGE SCALE GENOMIC DNA]</scope>
    <source>
        <strain evidence="9">bH819</strain>
    </source>
</reference>
<dbReference type="CDD" id="cd02440">
    <property type="entry name" value="AdoMet_MTases"/>
    <property type="match status" value="1"/>
</dbReference>
<accession>A0A1X6WMM1</accession>
<feature type="domain" description="Type II methyltransferase M.TaqI-like" evidence="7">
    <location>
        <begin position="63"/>
        <end position="190"/>
    </location>
</feature>
<dbReference type="PRINTS" id="PR00507">
    <property type="entry name" value="N12N6MTFRASE"/>
</dbReference>
<dbReference type="PANTHER" id="PTHR33841:SF5">
    <property type="entry name" value="DNA METHYLASE (MODIFICATION METHYLASE) (METHYLTRANSFERASE)-RELATED"/>
    <property type="match status" value="1"/>
</dbReference>
<dbReference type="Proteomes" id="UP000195918">
    <property type="component" value="Unassembled WGS sequence"/>
</dbReference>
<dbReference type="InterPro" id="IPR029063">
    <property type="entry name" value="SAM-dependent_MTases_sf"/>
</dbReference>
<name>A0A1X6WMM1_9ENTE</name>
<dbReference type="InterPro" id="IPR050953">
    <property type="entry name" value="N4_N6_ade-DNA_methylase"/>
</dbReference>
<protein>
    <recommendedName>
        <fullName evidence="2">site-specific DNA-methyltransferase (adenine-specific)</fullName>
        <ecNumber evidence="2">2.1.1.72</ecNumber>
    </recommendedName>
</protein>
<organism evidence="8 9">
    <name type="scientific">Vagococcus fluvialis bH819</name>
    <dbReference type="NCBI Taxonomy" id="1255619"/>
    <lineage>
        <taxon>Bacteria</taxon>
        <taxon>Bacillati</taxon>
        <taxon>Bacillota</taxon>
        <taxon>Bacilli</taxon>
        <taxon>Lactobacillales</taxon>
        <taxon>Enterococcaceae</taxon>
        <taxon>Vagococcus</taxon>
    </lineage>
</organism>
<dbReference type="AlphaFoldDB" id="A0A1X6WMM1"/>
<keyword evidence="5" id="KW-0949">S-adenosyl-L-methionine</keyword>
<comment type="catalytic activity">
    <reaction evidence="6">
        <text>a 2'-deoxyadenosine in DNA + S-adenosyl-L-methionine = an N(6)-methyl-2'-deoxyadenosine in DNA + S-adenosyl-L-homocysteine + H(+)</text>
        <dbReference type="Rhea" id="RHEA:15197"/>
        <dbReference type="Rhea" id="RHEA-COMP:12418"/>
        <dbReference type="Rhea" id="RHEA-COMP:12419"/>
        <dbReference type="ChEBI" id="CHEBI:15378"/>
        <dbReference type="ChEBI" id="CHEBI:57856"/>
        <dbReference type="ChEBI" id="CHEBI:59789"/>
        <dbReference type="ChEBI" id="CHEBI:90615"/>
        <dbReference type="ChEBI" id="CHEBI:90616"/>
        <dbReference type="EC" id="2.1.1.72"/>
    </reaction>
</comment>
<dbReference type="EC" id="2.1.1.72" evidence="2"/>
<evidence type="ECO:0000256" key="1">
    <source>
        <dbReference type="ARBA" id="ARBA00006594"/>
    </source>
</evidence>
<evidence type="ECO:0000313" key="9">
    <source>
        <dbReference type="Proteomes" id="UP000195918"/>
    </source>
</evidence>
<sequence>MNKQLQSYYTKNSVITDYMINMLDIHSGEHIFEPCVGDGVFIDAILKKESNILISAMDINSNEVHKLKKIYKDFENIKISDGDTLFDTELDTLAKNNKYFDKIIGNPPYGAWQDMSKRALLKDKYGTDTYVKETYTLFIKRCMSLLKNGGKLSFIIPDTFLYLHNHESIRKMLLTDTKIKEILLFPSKLFPGVSFGYSKLSIITLVKNNNLSENRNNVIKIYSDLKYNKDIVDVTNRTTTKQFIELKQEDILRNKASAFYLANTEITNHFNDAEVTLGDIANVVTGIYTGDNKKYICKANDTVKRAKDYAIVPNNLINLTEQNTTGISAKQFYIPLVKGSSSTKYFRNEDDWFINWSTESVNYYKSGKKARFQNSDFYFKEGIVIPMIKSSKINATYINKRVFDQSLVGIFPKDSALIEYILAFLNSDIAVELLKIINPTANSSANYVKKLPIIIPSDETKVQVENYVHKIKESKNKEEILLYHNKLNEIFNFLYKKK</sequence>
<dbReference type="GO" id="GO:0003676">
    <property type="term" value="F:nucleic acid binding"/>
    <property type="evidence" value="ECO:0007669"/>
    <property type="project" value="InterPro"/>
</dbReference>
<dbReference type="InterPro" id="IPR002052">
    <property type="entry name" value="DNA_methylase_N6_adenine_CS"/>
</dbReference>
<dbReference type="PANTHER" id="PTHR33841">
    <property type="entry name" value="DNA METHYLTRANSFERASE YEEA-RELATED"/>
    <property type="match status" value="1"/>
</dbReference>
<keyword evidence="3 8" id="KW-0489">Methyltransferase</keyword>
<dbReference type="GO" id="GO:0009007">
    <property type="term" value="F:site-specific DNA-methyltransferase (adenine-specific) activity"/>
    <property type="evidence" value="ECO:0007669"/>
    <property type="project" value="UniProtKB-EC"/>
</dbReference>
<proteinExistence type="inferred from homology"/>
<dbReference type="SUPFAM" id="SSF53335">
    <property type="entry name" value="S-adenosyl-L-methionine-dependent methyltransferases"/>
    <property type="match status" value="1"/>
</dbReference>
<keyword evidence="9" id="KW-1185">Reference proteome</keyword>
<dbReference type="GO" id="GO:0032259">
    <property type="term" value="P:methylation"/>
    <property type="evidence" value="ECO:0007669"/>
    <property type="project" value="UniProtKB-KW"/>
</dbReference>
<dbReference type="Gene3D" id="3.40.50.150">
    <property type="entry name" value="Vaccinia Virus protein VP39"/>
    <property type="match status" value="1"/>
</dbReference>
<dbReference type="EMBL" id="FWFD01000008">
    <property type="protein sequence ID" value="SLM85472.1"/>
    <property type="molecule type" value="Genomic_DNA"/>
</dbReference>
<evidence type="ECO:0000259" key="7">
    <source>
        <dbReference type="Pfam" id="PF07669"/>
    </source>
</evidence>
<dbReference type="PROSITE" id="PS00092">
    <property type="entry name" value="N6_MTASE"/>
    <property type="match status" value="1"/>
</dbReference>
<dbReference type="GO" id="GO:0006304">
    <property type="term" value="P:DNA modification"/>
    <property type="evidence" value="ECO:0007669"/>
    <property type="project" value="InterPro"/>
</dbReference>